<organism evidence="12 13">
    <name type="scientific">Ceratosolen solmsi marchali</name>
    <dbReference type="NCBI Taxonomy" id="326594"/>
    <lineage>
        <taxon>Eukaryota</taxon>
        <taxon>Metazoa</taxon>
        <taxon>Ecdysozoa</taxon>
        <taxon>Arthropoda</taxon>
        <taxon>Hexapoda</taxon>
        <taxon>Insecta</taxon>
        <taxon>Pterygota</taxon>
        <taxon>Neoptera</taxon>
        <taxon>Endopterygota</taxon>
        <taxon>Hymenoptera</taxon>
        <taxon>Apocrita</taxon>
        <taxon>Proctotrupomorpha</taxon>
        <taxon>Chalcidoidea</taxon>
        <taxon>Agaonidae</taxon>
        <taxon>Agaoninae</taxon>
        <taxon>Ceratosolen</taxon>
    </lineage>
</organism>
<evidence type="ECO:0000256" key="5">
    <source>
        <dbReference type="ARBA" id="ARBA00022833"/>
    </source>
</evidence>
<evidence type="ECO:0000259" key="11">
    <source>
        <dbReference type="PROSITE" id="PS50157"/>
    </source>
</evidence>
<keyword evidence="12" id="KW-1185">Reference proteome</keyword>
<feature type="domain" description="C2H2-type" evidence="11">
    <location>
        <begin position="394"/>
        <end position="422"/>
    </location>
</feature>
<evidence type="ECO:0000256" key="10">
    <source>
        <dbReference type="SAM" id="MobiDB-lite"/>
    </source>
</evidence>
<dbReference type="GO" id="GO:0008270">
    <property type="term" value="F:zinc ion binding"/>
    <property type="evidence" value="ECO:0007669"/>
    <property type="project" value="UniProtKB-KW"/>
</dbReference>
<dbReference type="GO" id="GO:0008276">
    <property type="term" value="F:protein methyltransferase activity"/>
    <property type="evidence" value="ECO:0007669"/>
    <property type="project" value="UniProtKB-ARBA"/>
</dbReference>
<reference evidence="13" key="1">
    <citation type="submission" date="2025-08" db="UniProtKB">
        <authorList>
            <consortium name="RefSeq"/>
        </authorList>
    </citation>
    <scope>IDENTIFICATION</scope>
</reference>
<feature type="region of interest" description="Disordered" evidence="10">
    <location>
        <begin position="414"/>
        <end position="434"/>
    </location>
</feature>
<dbReference type="GeneID" id="105365828"/>
<dbReference type="RefSeq" id="XP_011502388.1">
    <property type="nucleotide sequence ID" value="XM_011504086.1"/>
</dbReference>
<sequence length="434" mass="48741">MYPILANNALIMSIGTLQKPAAAVHKQPTCNTRPMVKAATLLGQNSSTEIIDVSGLSQKSSPLIQYVEVADIDGQLYSVDRHVNTSCWLKIISIAKDCQSCNVLLMTTDKGIILKTIRNITPGEPLLMWFTEHVLAMLNMPYLTNLNIQGQNRYICHICNDHFEHPNPLKIHLALKCNRLDSNYLWMQLAKEFDSTPQPKLCFSLYQKLPPFSLKNSELSRTSPSSASPVFTETVTIRNINIKNGLTNDVSRICSNQTLPISSIQVSPSPTHISYCSSSSLTTQILSVKKNISQRHSAFKPYINQSNSYVTNIPSTHDKPTLIPFHVHKSPDTASMRPDAQAAHMEIIVSNLGKSKQGHLCIYCGKIYSRKYGLKIHIRTHTGYKPLKYGETPYRCDLCGKVLVRRRDLERHIRSRHQDNSDHVSDISSDGMDI</sequence>
<dbReference type="Gene3D" id="2.170.270.10">
    <property type="entry name" value="SET domain"/>
    <property type="match status" value="1"/>
</dbReference>
<evidence type="ECO:0000256" key="6">
    <source>
        <dbReference type="ARBA" id="ARBA00023125"/>
    </source>
</evidence>
<keyword evidence="4 9" id="KW-0863">Zinc-finger</keyword>
<evidence type="ECO:0000256" key="7">
    <source>
        <dbReference type="ARBA" id="ARBA00023242"/>
    </source>
</evidence>
<name>A0AAJ6YQL2_9HYME</name>
<evidence type="ECO:0000256" key="8">
    <source>
        <dbReference type="ARBA" id="ARBA00037948"/>
    </source>
</evidence>
<proteinExistence type="inferred from homology"/>
<evidence type="ECO:0000256" key="3">
    <source>
        <dbReference type="ARBA" id="ARBA00022737"/>
    </source>
</evidence>
<dbReference type="GO" id="GO:0008170">
    <property type="term" value="F:N-methyltransferase activity"/>
    <property type="evidence" value="ECO:0007669"/>
    <property type="project" value="UniProtKB-ARBA"/>
</dbReference>
<feature type="domain" description="C2H2-type" evidence="11">
    <location>
        <begin position="359"/>
        <end position="386"/>
    </location>
</feature>
<dbReference type="InterPro" id="IPR001214">
    <property type="entry name" value="SET_dom"/>
</dbReference>
<feature type="compositionally biased region" description="Basic and acidic residues" evidence="10">
    <location>
        <begin position="414"/>
        <end position="425"/>
    </location>
</feature>
<dbReference type="PROSITE" id="PS00028">
    <property type="entry name" value="ZINC_FINGER_C2H2_1"/>
    <property type="match status" value="2"/>
</dbReference>
<dbReference type="Proteomes" id="UP000695007">
    <property type="component" value="Unplaced"/>
</dbReference>
<dbReference type="InterPro" id="IPR013087">
    <property type="entry name" value="Znf_C2H2_type"/>
</dbReference>
<keyword evidence="7" id="KW-0539">Nucleus</keyword>
<protein>
    <submittedName>
        <fullName evidence="13">Zinc finger protein 672</fullName>
    </submittedName>
</protein>
<accession>A0AAJ6YQL2</accession>
<dbReference type="PANTHER" id="PTHR24388:SF54">
    <property type="entry name" value="PROTEIN ESCARGOT"/>
    <property type="match status" value="1"/>
</dbReference>
<dbReference type="AlphaFoldDB" id="A0AAJ6YQL2"/>
<dbReference type="GO" id="GO:0000981">
    <property type="term" value="F:DNA-binding transcription factor activity, RNA polymerase II-specific"/>
    <property type="evidence" value="ECO:0007669"/>
    <property type="project" value="TreeGrafter"/>
</dbReference>
<evidence type="ECO:0000256" key="9">
    <source>
        <dbReference type="PROSITE-ProRule" id="PRU00042"/>
    </source>
</evidence>
<evidence type="ECO:0000256" key="2">
    <source>
        <dbReference type="ARBA" id="ARBA00022723"/>
    </source>
</evidence>
<dbReference type="PROSITE" id="PS50157">
    <property type="entry name" value="ZINC_FINGER_C2H2_2"/>
    <property type="match status" value="2"/>
</dbReference>
<evidence type="ECO:0000313" key="12">
    <source>
        <dbReference type="Proteomes" id="UP000695007"/>
    </source>
</evidence>
<keyword evidence="5" id="KW-0862">Zinc</keyword>
<dbReference type="CTD" id="59336"/>
<comment type="subcellular location">
    <subcellularLocation>
        <location evidence="1">Nucleus</location>
    </subcellularLocation>
</comment>
<dbReference type="Pfam" id="PF21549">
    <property type="entry name" value="PRDM2_PR"/>
    <property type="match status" value="1"/>
</dbReference>
<dbReference type="GO" id="GO:0008757">
    <property type="term" value="F:S-adenosylmethionine-dependent methyltransferase activity"/>
    <property type="evidence" value="ECO:0007669"/>
    <property type="project" value="UniProtKB-ARBA"/>
</dbReference>
<evidence type="ECO:0000313" key="13">
    <source>
        <dbReference type="RefSeq" id="XP_011502388.1"/>
    </source>
</evidence>
<dbReference type="Pfam" id="PF00096">
    <property type="entry name" value="zf-C2H2"/>
    <property type="match status" value="2"/>
</dbReference>
<keyword evidence="2" id="KW-0479">Metal-binding</keyword>
<gene>
    <name evidence="13" type="primary">LOC105365828</name>
</gene>
<keyword evidence="6" id="KW-0238">DNA-binding</keyword>
<dbReference type="SMART" id="SM00355">
    <property type="entry name" value="ZnF_C2H2"/>
    <property type="match status" value="3"/>
</dbReference>
<evidence type="ECO:0000256" key="1">
    <source>
        <dbReference type="ARBA" id="ARBA00004123"/>
    </source>
</evidence>
<keyword evidence="3" id="KW-0677">Repeat</keyword>
<dbReference type="Gene3D" id="3.30.160.60">
    <property type="entry name" value="Classic Zinc Finger"/>
    <property type="match status" value="2"/>
</dbReference>
<dbReference type="SUPFAM" id="SSF57667">
    <property type="entry name" value="beta-beta-alpha zinc fingers"/>
    <property type="match status" value="1"/>
</dbReference>
<dbReference type="KEGG" id="csol:105365828"/>
<comment type="similarity">
    <text evidence="8">Belongs to the snail C2H2-type zinc-finger protein family.</text>
</comment>
<dbReference type="InterPro" id="IPR050527">
    <property type="entry name" value="Snail/Krueppel_Znf"/>
</dbReference>
<dbReference type="PANTHER" id="PTHR24388">
    <property type="entry name" value="ZINC FINGER PROTEIN"/>
    <property type="match status" value="1"/>
</dbReference>
<dbReference type="GO" id="GO:0000978">
    <property type="term" value="F:RNA polymerase II cis-regulatory region sequence-specific DNA binding"/>
    <property type="evidence" value="ECO:0007669"/>
    <property type="project" value="TreeGrafter"/>
</dbReference>
<evidence type="ECO:0000256" key="4">
    <source>
        <dbReference type="ARBA" id="ARBA00022771"/>
    </source>
</evidence>
<dbReference type="InterPro" id="IPR046341">
    <property type="entry name" value="SET_dom_sf"/>
</dbReference>
<dbReference type="InterPro" id="IPR036236">
    <property type="entry name" value="Znf_C2H2_sf"/>
</dbReference>
<dbReference type="GO" id="GO:0005634">
    <property type="term" value="C:nucleus"/>
    <property type="evidence" value="ECO:0007669"/>
    <property type="project" value="UniProtKB-SubCell"/>
</dbReference>